<keyword evidence="1" id="KW-0732">Signal</keyword>
<dbReference type="Proteomes" id="UP000616608">
    <property type="component" value="Unassembled WGS sequence"/>
</dbReference>
<dbReference type="EMBL" id="BMJT01000007">
    <property type="protein sequence ID" value="GGG26833.1"/>
    <property type="molecule type" value="Genomic_DNA"/>
</dbReference>
<proteinExistence type="predicted"/>
<dbReference type="RefSeq" id="WP_188615085.1">
    <property type="nucleotide sequence ID" value="NZ_BMJT01000007.1"/>
</dbReference>
<evidence type="ECO:0008006" key="4">
    <source>
        <dbReference type="Google" id="ProtNLM"/>
    </source>
</evidence>
<evidence type="ECO:0000313" key="3">
    <source>
        <dbReference type="Proteomes" id="UP000616608"/>
    </source>
</evidence>
<feature type="chain" id="PRO_5039592602" description="DUF4352 domain-containing protein" evidence="1">
    <location>
        <begin position="20"/>
        <end position="167"/>
    </location>
</feature>
<dbReference type="PROSITE" id="PS51257">
    <property type="entry name" value="PROKAR_LIPOPROTEIN"/>
    <property type="match status" value="1"/>
</dbReference>
<reference evidence="2" key="1">
    <citation type="journal article" date="2014" name="Int. J. Syst. Evol. Microbiol.">
        <title>Complete genome sequence of Corynebacterium casei LMG S-19264T (=DSM 44701T), isolated from a smear-ripened cheese.</title>
        <authorList>
            <consortium name="US DOE Joint Genome Institute (JGI-PGF)"/>
            <person name="Walter F."/>
            <person name="Albersmeier A."/>
            <person name="Kalinowski J."/>
            <person name="Ruckert C."/>
        </authorList>
    </citation>
    <scope>NUCLEOTIDE SEQUENCE</scope>
    <source>
        <strain evidence="2">CGMCC 1.15760</strain>
    </source>
</reference>
<keyword evidence="3" id="KW-1185">Reference proteome</keyword>
<feature type="signal peptide" evidence="1">
    <location>
        <begin position="1"/>
        <end position="19"/>
    </location>
</feature>
<sequence>MRKSFIAITLFISLIFLTACQTKQVHLSIEGVNDEHTKGLKVGTTNVNEVVVDNTKYKITLLTINTTYNDNDGHTLKVKYEIQNKGEESITIQAKDLFADGSSIRDELVHLSQDITSNATAHAELAVIEAYPYFFPDPREELDMSLVISTITDPSTPDVIPITIRIV</sequence>
<gene>
    <name evidence="2" type="ORF">GCM10007425_21770</name>
</gene>
<accession>A0A917LIL1</accession>
<protein>
    <recommendedName>
        <fullName evidence="4">DUF4352 domain-containing protein</fullName>
    </recommendedName>
</protein>
<name>A0A917LIL1_9BACI</name>
<reference evidence="2" key="2">
    <citation type="submission" date="2020-09" db="EMBL/GenBank/DDBJ databases">
        <authorList>
            <person name="Sun Q."/>
            <person name="Zhou Y."/>
        </authorList>
    </citation>
    <scope>NUCLEOTIDE SEQUENCE</scope>
    <source>
        <strain evidence="2">CGMCC 1.15760</strain>
    </source>
</reference>
<evidence type="ECO:0000313" key="2">
    <source>
        <dbReference type="EMBL" id="GGG26833.1"/>
    </source>
</evidence>
<evidence type="ECO:0000256" key="1">
    <source>
        <dbReference type="SAM" id="SignalP"/>
    </source>
</evidence>
<organism evidence="2 3">
    <name type="scientific">Lysinibacillus alkalisoli</name>
    <dbReference type="NCBI Taxonomy" id="1911548"/>
    <lineage>
        <taxon>Bacteria</taxon>
        <taxon>Bacillati</taxon>
        <taxon>Bacillota</taxon>
        <taxon>Bacilli</taxon>
        <taxon>Bacillales</taxon>
        <taxon>Bacillaceae</taxon>
        <taxon>Lysinibacillus</taxon>
    </lineage>
</organism>
<comment type="caution">
    <text evidence="2">The sequence shown here is derived from an EMBL/GenBank/DDBJ whole genome shotgun (WGS) entry which is preliminary data.</text>
</comment>
<dbReference type="AlphaFoldDB" id="A0A917LIL1"/>